<accession>A0A5M9MMF7</accession>
<dbReference type="FunFam" id="3.40.50.720:FF:000628">
    <property type="entry name" value="Oxidoreductase family, NAD-binding Rossmann fold protein"/>
    <property type="match status" value="1"/>
</dbReference>
<dbReference type="Proteomes" id="UP000324241">
    <property type="component" value="Unassembled WGS sequence"/>
</dbReference>
<evidence type="ECO:0000256" key="2">
    <source>
        <dbReference type="ARBA" id="ARBA00022980"/>
    </source>
</evidence>
<dbReference type="GeneID" id="54326790"/>
<evidence type="ECO:0000256" key="4">
    <source>
        <dbReference type="SAM" id="MobiDB-lite"/>
    </source>
</evidence>
<dbReference type="InterPro" id="IPR004104">
    <property type="entry name" value="Gfo/Idh/MocA-like_OxRdtase_C"/>
</dbReference>
<dbReference type="VEuPathDB" id="FungiDB:EYZ11_007560"/>
<dbReference type="GO" id="GO:0022625">
    <property type="term" value="C:cytosolic large ribosomal subunit"/>
    <property type="evidence" value="ECO:0007669"/>
    <property type="project" value="TreeGrafter"/>
</dbReference>
<dbReference type="GO" id="GO:0000166">
    <property type="term" value="F:nucleotide binding"/>
    <property type="evidence" value="ECO:0007669"/>
    <property type="project" value="InterPro"/>
</dbReference>
<dbReference type="SUPFAM" id="SSF55347">
    <property type="entry name" value="Glyceraldehyde-3-phosphate dehydrogenase-like, C-terminal domain"/>
    <property type="match status" value="1"/>
</dbReference>
<dbReference type="RefSeq" id="XP_033427566.1">
    <property type="nucleotide sequence ID" value="XM_033568760.1"/>
</dbReference>
<evidence type="ECO:0008006" key="9">
    <source>
        <dbReference type="Google" id="ProtNLM"/>
    </source>
</evidence>
<dbReference type="InterPro" id="IPR036291">
    <property type="entry name" value="NAD(P)-bd_dom_sf"/>
</dbReference>
<feature type="domain" description="Gfo/Idh/MocA-like oxidoreductase N-terminal" evidence="5">
    <location>
        <begin position="4"/>
        <end position="117"/>
    </location>
</feature>
<comment type="caution">
    <text evidence="7">The sequence shown here is derived from an EMBL/GenBank/DDBJ whole genome shotgun (WGS) entry which is preliminary data.</text>
</comment>
<evidence type="ECO:0000313" key="7">
    <source>
        <dbReference type="EMBL" id="KAA8648205.1"/>
    </source>
</evidence>
<protein>
    <recommendedName>
        <fullName evidence="9">60S ribosomal protein L32</fullName>
    </recommendedName>
</protein>
<dbReference type="Gene3D" id="3.30.360.10">
    <property type="entry name" value="Dihydrodipicolinate Reductase, domain 2"/>
    <property type="match status" value="1"/>
</dbReference>
<dbReference type="CDD" id="cd00513">
    <property type="entry name" value="Ribosomal_L32_L32e"/>
    <property type="match status" value="1"/>
</dbReference>
<evidence type="ECO:0000259" key="5">
    <source>
        <dbReference type="Pfam" id="PF01408"/>
    </source>
</evidence>
<dbReference type="GO" id="GO:0003735">
    <property type="term" value="F:structural constituent of ribosome"/>
    <property type="evidence" value="ECO:0007669"/>
    <property type="project" value="InterPro"/>
</dbReference>
<reference evidence="7 8" key="1">
    <citation type="submission" date="2019-08" db="EMBL/GenBank/DDBJ databases">
        <title>The genome sequence of a newly discovered highly antifungal drug resistant Aspergillus species, Aspergillus tanneri NIH 1004.</title>
        <authorList>
            <person name="Mounaud S."/>
            <person name="Singh I."/>
            <person name="Joardar V."/>
            <person name="Pakala S."/>
            <person name="Pakala S."/>
            <person name="Venepally P."/>
            <person name="Chung J.K."/>
            <person name="Losada L."/>
            <person name="Nierman W.C."/>
        </authorList>
    </citation>
    <scope>NUCLEOTIDE SEQUENCE [LARGE SCALE GENOMIC DNA]</scope>
    <source>
        <strain evidence="7 8">NIH1004</strain>
    </source>
</reference>
<dbReference type="Pfam" id="PF02894">
    <property type="entry name" value="GFO_IDH_MocA_C"/>
    <property type="match status" value="1"/>
</dbReference>
<dbReference type="VEuPathDB" id="FungiDB:EYZ11_010511"/>
<dbReference type="Pfam" id="PF01655">
    <property type="entry name" value="Ribosomal_L32e"/>
    <property type="match status" value="1"/>
</dbReference>
<dbReference type="Pfam" id="PF01408">
    <property type="entry name" value="GFO_IDH_MocA"/>
    <property type="match status" value="1"/>
</dbReference>
<keyword evidence="3" id="KW-0687">Ribonucleoprotein</keyword>
<dbReference type="PANTHER" id="PTHR23413:SF1">
    <property type="entry name" value="RIBOSOMAL PROTEIN L32"/>
    <property type="match status" value="1"/>
</dbReference>
<dbReference type="SUPFAM" id="SSF52042">
    <property type="entry name" value="Ribosomal protein L32e"/>
    <property type="match status" value="1"/>
</dbReference>
<dbReference type="EMBL" id="QUQM01000003">
    <property type="protein sequence ID" value="KAA8648205.1"/>
    <property type="molecule type" value="Genomic_DNA"/>
</dbReference>
<dbReference type="PANTHER" id="PTHR23413">
    <property type="entry name" value="60S RIBOSOMAL PROTEIN L32 AND DNA-DIRECTED RNA POLYMERASE II, SUBUNIT N"/>
    <property type="match status" value="1"/>
</dbReference>
<proteinExistence type="inferred from homology"/>
<dbReference type="AlphaFoldDB" id="A0A5M9MMF7"/>
<evidence type="ECO:0000256" key="3">
    <source>
        <dbReference type="ARBA" id="ARBA00023274"/>
    </source>
</evidence>
<evidence type="ECO:0000313" key="8">
    <source>
        <dbReference type="Proteomes" id="UP000324241"/>
    </source>
</evidence>
<keyword evidence="2" id="KW-0689">Ribosomal protein</keyword>
<feature type="compositionally biased region" description="Basic and acidic residues" evidence="4">
    <location>
        <begin position="339"/>
        <end position="349"/>
    </location>
</feature>
<dbReference type="InterPro" id="IPR036351">
    <property type="entry name" value="Ribosomal_eL32_sf"/>
</dbReference>
<sequence length="486" mass="53914">MSVGVAIIGSGIFAREEHLPGIQDAKGLELKAIYSRSLKSAQNLASGVAGVDLYSDDSSPGKSYSDLLTRQDIAAVIIALPILVQPAFIRQAIAAGKHVLSEKPIAKDMATAQDLLSWYEANVGRTKTLWAVAENFRYMGKFVRAAEEVRKLGGIKNFRVNVRNLVKTDSKYYKTEWRQTPAYQGGFVLDGGIHIVAGLRLILGSKDPLATLSAQSCLQQQHLAPVDTVDAVVRTQSGATGVVSLSYGSVFNESTFEFTCAEGVVMLNGDRIMVNGDGYEIPFEGRGVSREIEEFGRCIVEDTGIAQSLRPEEALADLERATSAESAQPQRRFLRLNSNRHDNSERQPRTYDTDKMVLAKKHVPIVKKRTKRFWRHQSDRFKCVPESWRKPKGIDNRVRRRFKSNIPMPSIGYGSNKKTRHMMPSGHKAFLVHNPKDVELLLMHNRTYAAEIGHAVSSRKRVDIIAKAKALGVKVTNPRGRVTTEA</sequence>
<dbReference type="InterPro" id="IPR001515">
    <property type="entry name" value="Ribosomal_eL32"/>
</dbReference>
<gene>
    <name evidence="7" type="ORF">ATNIH1004_004088</name>
</gene>
<comment type="similarity">
    <text evidence="1">Belongs to the eukaryotic ribosomal protein eL32 family.</text>
</comment>
<dbReference type="GO" id="GO:0006412">
    <property type="term" value="P:translation"/>
    <property type="evidence" value="ECO:0007669"/>
    <property type="project" value="InterPro"/>
</dbReference>
<evidence type="ECO:0000256" key="1">
    <source>
        <dbReference type="ARBA" id="ARBA00008431"/>
    </source>
</evidence>
<dbReference type="OrthoDB" id="64915at2759"/>
<feature type="domain" description="Gfo/Idh/MocA-like oxidoreductase C-terminal" evidence="6">
    <location>
        <begin position="150"/>
        <end position="259"/>
    </location>
</feature>
<dbReference type="SMART" id="SM01393">
    <property type="entry name" value="Ribosomal_L32e"/>
    <property type="match status" value="1"/>
</dbReference>
<dbReference type="Gene3D" id="3.40.50.720">
    <property type="entry name" value="NAD(P)-binding Rossmann-like Domain"/>
    <property type="match status" value="1"/>
</dbReference>
<feature type="region of interest" description="Disordered" evidence="4">
    <location>
        <begin position="318"/>
        <end position="349"/>
    </location>
</feature>
<dbReference type="InterPro" id="IPR000683">
    <property type="entry name" value="Gfo/Idh/MocA-like_OxRdtase_N"/>
</dbReference>
<name>A0A5M9MMF7_9EURO</name>
<organism evidence="7 8">
    <name type="scientific">Aspergillus tanneri</name>
    <dbReference type="NCBI Taxonomy" id="1220188"/>
    <lineage>
        <taxon>Eukaryota</taxon>
        <taxon>Fungi</taxon>
        <taxon>Dikarya</taxon>
        <taxon>Ascomycota</taxon>
        <taxon>Pezizomycotina</taxon>
        <taxon>Eurotiomycetes</taxon>
        <taxon>Eurotiomycetidae</taxon>
        <taxon>Eurotiales</taxon>
        <taxon>Aspergillaceae</taxon>
        <taxon>Aspergillus</taxon>
        <taxon>Aspergillus subgen. Circumdati</taxon>
    </lineage>
</organism>
<evidence type="ECO:0000259" key="6">
    <source>
        <dbReference type="Pfam" id="PF02894"/>
    </source>
</evidence>
<dbReference type="SUPFAM" id="SSF51735">
    <property type="entry name" value="NAD(P)-binding Rossmann-fold domains"/>
    <property type="match status" value="1"/>
</dbReference>